<dbReference type="FunFam" id="2.160.20.10:FF:000004">
    <property type="entry name" value="Pectin lyase-like superfamily protein"/>
    <property type="match status" value="1"/>
</dbReference>
<name>A0AAQ3TUQ2_PASNO</name>
<dbReference type="InterPro" id="IPR011050">
    <property type="entry name" value="Pectin_lyase_fold/virulence"/>
</dbReference>
<keyword evidence="6" id="KW-0677">Repeat</keyword>
<dbReference type="Gene3D" id="2.160.20.10">
    <property type="entry name" value="Single-stranded right-handed beta-helix, Pectin lyase-like"/>
    <property type="match status" value="1"/>
</dbReference>
<feature type="region of interest" description="Disordered" evidence="20">
    <location>
        <begin position="100"/>
        <end position="143"/>
    </location>
</feature>
<comment type="catalytic activity">
    <reaction evidence="14">
        <text>[(1-&gt;4)-alpha-D-galacturonosyl](n) + H2O = alpha-D-galacturonate + [(1-&gt;4)-alpha-D-galacturonosyl](n-1)</text>
        <dbReference type="Rhea" id="RHEA:14117"/>
        <dbReference type="Rhea" id="RHEA-COMP:14570"/>
        <dbReference type="Rhea" id="RHEA-COMP:14572"/>
        <dbReference type="ChEBI" id="CHEBI:15377"/>
        <dbReference type="ChEBI" id="CHEBI:58658"/>
        <dbReference type="ChEBI" id="CHEBI:140523"/>
        <dbReference type="EC" id="3.2.1.67"/>
    </reaction>
</comment>
<evidence type="ECO:0000256" key="16">
    <source>
        <dbReference type="ARBA" id="ARBA00068298"/>
    </source>
</evidence>
<evidence type="ECO:0000256" key="10">
    <source>
        <dbReference type="ARBA" id="ARBA00023295"/>
    </source>
</evidence>
<feature type="compositionally biased region" description="Basic and acidic residues" evidence="20">
    <location>
        <begin position="102"/>
        <end position="113"/>
    </location>
</feature>
<evidence type="ECO:0000256" key="1">
    <source>
        <dbReference type="ARBA" id="ARBA00004191"/>
    </source>
</evidence>
<evidence type="ECO:0000256" key="12">
    <source>
        <dbReference type="ARBA" id="ARBA00038933"/>
    </source>
</evidence>
<dbReference type="GO" id="GO:0071555">
    <property type="term" value="P:cell wall organization"/>
    <property type="evidence" value="ECO:0007669"/>
    <property type="project" value="UniProtKB-KW"/>
</dbReference>
<evidence type="ECO:0000256" key="11">
    <source>
        <dbReference type="ARBA" id="ARBA00023316"/>
    </source>
</evidence>
<dbReference type="GO" id="GO:0047911">
    <property type="term" value="F:galacturan 1,4-alpha-galacturonidase activity"/>
    <property type="evidence" value="ECO:0007669"/>
    <property type="project" value="UniProtKB-EC"/>
</dbReference>
<comment type="subcellular location">
    <subcellularLocation>
        <location evidence="1">Secreted</location>
        <location evidence="1">Cell wall</location>
    </subcellularLocation>
</comment>
<comment type="function">
    <text evidence="15">May function in depolymerizing pectin during pollen development, germination, and tube growth. Acts as an exo-polygalacturonase.</text>
</comment>
<evidence type="ECO:0000256" key="9">
    <source>
        <dbReference type="ARBA" id="ARBA00023180"/>
    </source>
</evidence>
<keyword evidence="5" id="KW-0732">Signal</keyword>
<evidence type="ECO:0000256" key="3">
    <source>
        <dbReference type="ARBA" id="ARBA00022512"/>
    </source>
</evidence>
<evidence type="ECO:0000256" key="4">
    <source>
        <dbReference type="ARBA" id="ARBA00022525"/>
    </source>
</evidence>
<evidence type="ECO:0000256" key="6">
    <source>
        <dbReference type="ARBA" id="ARBA00022737"/>
    </source>
</evidence>
<evidence type="ECO:0000256" key="15">
    <source>
        <dbReference type="ARBA" id="ARBA00057651"/>
    </source>
</evidence>
<dbReference type="SMART" id="SM00710">
    <property type="entry name" value="PbH1"/>
    <property type="match status" value="5"/>
</dbReference>
<dbReference type="PANTHER" id="PTHR31375">
    <property type="match status" value="1"/>
</dbReference>
<dbReference type="PROSITE" id="PS00502">
    <property type="entry name" value="POLYGALACTURONASE"/>
    <property type="match status" value="1"/>
</dbReference>
<dbReference type="EC" id="3.2.1.67" evidence="12"/>
<evidence type="ECO:0000256" key="17">
    <source>
        <dbReference type="ARBA" id="ARBA00083621"/>
    </source>
</evidence>
<feature type="active site" evidence="18">
    <location>
        <position position="343"/>
    </location>
</feature>
<proteinExistence type="inferred from homology"/>
<dbReference type="GO" id="GO:0005975">
    <property type="term" value="P:carbohydrate metabolic process"/>
    <property type="evidence" value="ECO:0007669"/>
    <property type="project" value="InterPro"/>
</dbReference>
<evidence type="ECO:0000313" key="22">
    <source>
        <dbReference type="Proteomes" id="UP001341281"/>
    </source>
</evidence>
<evidence type="ECO:0000256" key="2">
    <source>
        <dbReference type="ARBA" id="ARBA00008834"/>
    </source>
</evidence>
<evidence type="ECO:0000256" key="18">
    <source>
        <dbReference type="PROSITE-ProRule" id="PRU10052"/>
    </source>
</evidence>
<gene>
    <name evidence="21" type="ORF">U9M48_027410</name>
</gene>
<reference evidence="21 22" key="1">
    <citation type="submission" date="2024-02" db="EMBL/GenBank/DDBJ databases">
        <title>High-quality chromosome-scale genome assembly of Pensacola bahiagrass (Paspalum notatum Flugge var. saurae).</title>
        <authorList>
            <person name="Vega J.M."/>
            <person name="Podio M."/>
            <person name="Orjuela J."/>
            <person name="Siena L.A."/>
            <person name="Pessino S.C."/>
            <person name="Combes M.C."/>
            <person name="Mariac C."/>
            <person name="Albertini E."/>
            <person name="Pupilli F."/>
            <person name="Ortiz J.P.A."/>
            <person name="Leblanc O."/>
        </authorList>
    </citation>
    <scope>NUCLEOTIDE SEQUENCE [LARGE SCALE GENOMIC DNA]</scope>
    <source>
        <strain evidence="21">R1</strain>
        <tissue evidence="21">Leaf</tissue>
    </source>
</reference>
<dbReference type="InterPro" id="IPR000743">
    <property type="entry name" value="Glyco_hydro_28"/>
</dbReference>
<keyword evidence="3" id="KW-0134">Cell wall</keyword>
<dbReference type="EMBL" id="CP144750">
    <property type="protein sequence ID" value="WVZ79883.1"/>
    <property type="molecule type" value="Genomic_DNA"/>
</dbReference>
<dbReference type="GO" id="GO:0004650">
    <property type="term" value="F:polygalacturonase activity"/>
    <property type="evidence" value="ECO:0007669"/>
    <property type="project" value="InterPro"/>
</dbReference>
<protein>
    <recommendedName>
        <fullName evidence="16">Exopolygalacturonase</fullName>
        <ecNumber evidence="12">3.2.1.67</ecNumber>
    </recommendedName>
    <alternativeName>
        <fullName evidence="13">Galacturan 1,4-alpha-galacturonidase</fullName>
    </alternativeName>
    <alternativeName>
        <fullName evidence="17">Pectinase</fullName>
    </alternativeName>
</protein>
<keyword evidence="22" id="KW-1185">Reference proteome</keyword>
<evidence type="ECO:0000256" key="8">
    <source>
        <dbReference type="ARBA" id="ARBA00023157"/>
    </source>
</evidence>
<evidence type="ECO:0000256" key="14">
    <source>
        <dbReference type="ARBA" id="ARBA00048766"/>
    </source>
</evidence>
<keyword evidence="11" id="KW-0961">Cell wall biogenesis/degradation</keyword>
<evidence type="ECO:0000256" key="13">
    <source>
        <dbReference type="ARBA" id="ARBA00043142"/>
    </source>
</evidence>
<keyword evidence="4" id="KW-0964">Secreted</keyword>
<keyword evidence="9" id="KW-0325">Glycoprotein</keyword>
<organism evidence="21 22">
    <name type="scientific">Paspalum notatum var. saurae</name>
    <dbReference type="NCBI Taxonomy" id="547442"/>
    <lineage>
        <taxon>Eukaryota</taxon>
        <taxon>Viridiplantae</taxon>
        <taxon>Streptophyta</taxon>
        <taxon>Embryophyta</taxon>
        <taxon>Tracheophyta</taxon>
        <taxon>Spermatophyta</taxon>
        <taxon>Magnoliopsida</taxon>
        <taxon>Liliopsida</taxon>
        <taxon>Poales</taxon>
        <taxon>Poaceae</taxon>
        <taxon>PACMAD clade</taxon>
        <taxon>Panicoideae</taxon>
        <taxon>Andropogonodae</taxon>
        <taxon>Paspaleae</taxon>
        <taxon>Paspalinae</taxon>
        <taxon>Paspalum</taxon>
    </lineage>
</organism>
<dbReference type="SUPFAM" id="SSF51126">
    <property type="entry name" value="Pectin lyase-like"/>
    <property type="match status" value="1"/>
</dbReference>
<dbReference type="InterPro" id="IPR006626">
    <property type="entry name" value="PbH1"/>
</dbReference>
<keyword evidence="7 19" id="KW-0378">Hydrolase</keyword>
<evidence type="ECO:0000256" key="20">
    <source>
        <dbReference type="SAM" id="MobiDB-lite"/>
    </source>
</evidence>
<keyword evidence="8" id="KW-1015">Disulfide bond</keyword>
<evidence type="ECO:0000256" key="7">
    <source>
        <dbReference type="ARBA" id="ARBA00022801"/>
    </source>
</evidence>
<comment type="similarity">
    <text evidence="2 19">Belongs to the glycosyl hydrolase 28 family.</text>
</comment>
<dbReference type="Pfam" id="PF00295">
    <property type="entry name" value="Glyco_hydro_28"/>
    <property type="match status" value="1"/>
</dbReference>
<dbReference type="AlphaFoldDB" id="A0AAQ3TUQ2"/>
<evidence type="ECO:0000256" key="5">
    <source>
        <dbReference type="ARBA" id="ARBA00022729"/>
    </source>
</evidence>
<keyword evidence="10 19" id="KW-0326">Glycosidase</keyword>
<evidence type="ECO:0000256" key="19">
    <source>
        <dbReference type="RuleBase" id="RU361169"/>
    </source>
</evidence>
<sequence length="497" mass="52442">MGACGSWRRMPSDEWRLRRPPDSHGVNTVKEPKLGCLNIGNGAAVYKLPIPPSQMDDQQQIERNRERAQTQVAKMALRSSNTLRVIFLLALVVCAAHAGKPAPKEKGEKKSDGDAAAGPSGSAAGGEGSSDISKLGAKGDGKTESTKALNDAWAAACGKEGAQTLMIPKGDYLTGPLNFTGPCKGSVTIQLDGNLLGTTDLAQYKGNWIEIEHVDNLVISGKGTLDGQGKQVWDSNKCDKKYDCKILPNSLVLDYVNNGTVSGITLLNAKFFHMNVFQCKGMTIKDVTITAPEDSPNTDGIHIGDSSKVTITGTTIGTGDDCISIGPGSTGINITGVTCGPGHGISVGSLGRYKDEKDVTDINVKGCTLKKTSNGVRIKSYEDAASVLSASNLHYENIAMEDVANPIIIDMKYCPNKICTKNGASKVTIKDVTFKNITGTSSTPEAVSLLCSEKLPCTGVTLDNVKVEYKGTNNKTMAVCNNAKGSSTGCLKELACL</sequence>
<dbReference type="Proteomes" id="UP001341281">
    <property type="component" value="Chromosome 06"/>
</dbReference>
<evidence type="ECO:0000313" key="21">
    <source>
        <dbReference type="EMBL" id="WVZ79883.1"/>
    </source>
</evidence>
<dbReference type="InterPro" id="IPR012334">
    <property type="entry name" value="Pectin_lyas_fold"/>
</dbReference>
<accession>A0AAQ3TUQ2</accession>